<dbReference type="SMART" id="SM00220">
    <property type="entry name" value="S_TKc"/>
    <property type="match status" value="1"/>
</dbReference>
<dbReference type="Pfam" id="PF13360">
    <property type="entry name" value="PQQ_2"/>
    <property type="match status" value="1"/>
</dbReference>
<dbReference type="Gene3D" id="1.10.510.10">
    <property type="entry name" value="Transferase(Phosphotransferase) domain 1"/>
    <property type="match status" value="1"/>
</dbReference>
<reference evidence="8 10" key="1">
    <citation type="submission" date="2016-06" db="EMBL/GenBank/DDBJ databases">
        <title>Complete genome sequence of Streptomyces griseochromogenes ATCC 14511, the Blasticidin S producer.</title>
        <authorList>
            <person name="Wu L."/>
        </authorList>
    </citation>
    <scope>NUCLEOTIDE SEQUENCE [LARGE SCALE GENOMIC DNA]</scope>
    <source>
        <strain evidence="8 10">ATCC 14511</strain>
    </source>
</reference>
<keyword evidence="2 5" id="KW-0547">Nucleotide-binding</keyword>
<evidence type="ECO:0000256" key="2">
    <source>
        <dbReference type="ARBA" id="ARBA00022741"/>
    </source>
</evidence>
<dbReference type="InterPro" id="IPR015943">
    <property type="entry name" value="WD40/YVTN_repeat-like_dom_sf"/>
</dbReference>
<dbReference type="InterPro" id="IPR011047">
    <property type="entry name" value="Quinoprotein_ADH-like_sf"/>
</dbReference>
<organism evidence="8 10">
    <name type="scientific">Streptomyces griseochromogenes</name>
    <dbReference type="NCBI Taxonomy" id="68214"/>
    <lineage>
        <taxon>Bacteria</taxon>
        <taxon>Bacillati</taxon>
        <taxon>Actinomycetota</taxon>
        <taxon>Actinomycetes</taxon>
        <taxon>Kitasatosporales</taxon>
        <taxon>Streptomycetaceae</taxon>
        <taxon>Streptomyces</taxon>
    </lineage>
</organism>
<keyword evidence="11" id="KW-1185">Reference proteome</keyword>
<keyword evidence="6" id="KW-0812">Transmembrane</keyword>
<keyword evidence="3 8" id="KW-0418">Kinase</keyword>
<reference evidence="9 11" key="2">
    <citation type="submission" date="2021-03" db="EMBL/GenBank/DDBJ databases">
        <title>Genomic Encyclopedia of Type Strains, Phase IV (KMG-IV): sequencing the most valuable type-strain genomes for metagenomic binning, comparative biology and taxonomic classification.</title>
        <authorList>
            <person name="Goeker M."/>
        </authorList>
    </citation>
    <scope>NUCLEOTIDE SEQUENCE [LARGE SCALE GENOMIC DNA]</scope>
    <source>
        <strain evidence="9 11">DSM 40499</strain>
    </source>
</reference>
<dbReference type="PANTHER" id="PTHR43289:SF34">
    <property type="entry name" value="SERINE_THREONINE-PROTEIN KINASE YBDM-RELATED"/>
    <property type="match status" value="1"/>
</dbReference>
<dbReference type="Pfam" id="PF00069">
    <property type="entry name" value="Pkinase"/>
    <property type="match status" value="1"/>
</dbReference>
<dbReference type="GO" id="GO:0005524">
    <property type="term" value="F:ATP binding"/>
    <property type="evidence" value="ECO:0007669"/>
    <property type="project" value="UniProtKB-UniRule"/>
</dbReference>
<dbReference type="InterPro" id="IPR000719">
    <property type="entry name" value="Prot_kinase_dom"/>
</dbReference>
<accession>A0A1B1B8H8</accession>
<name>A0A1B1B8H8_9ACTN</name>
<evidence type="ECO:0000313" key="11">
    <source>
        <dbReference type="Proteomes" id="UP001519309"/>
    </source>
</evidence>
<dbReference type="InterPro" id="IPR018391">
    <property type="entry name" value="PQQ_b-propeller_rpt"/>
</dbReference>
<gene>
    <name evidence="8" type="ORF">AVL59_40555</name>
    <name evidence="9" type="ORF">J2Z21_003481</name>
</gene>
<dbReference type="CDD" id="cd14014">
    <property type="entry name" value="STKc_PknB_like"/>
    <property type="match status" value="1"/>
</dbReference>
<dbReference type="AlphaFoldDB" id="A0A1B1B8H8"/>
<dbReference type="EMBL" id="CP016279">
    <property type="protein sequence ID" value="ANP55042.1"/>
    <property type="molecule type" value="Genomic_DNA"/>
</dbReference>
<dbReference type="Proteomes" id="UP000092659">
    <property type="component" value="Chromosome"/>
</dbReference>
<evidence type="ECO:0000259" key="7">
    <source>
        <dbReference type="PROSITE" id="PS50011"/>
    </source>
</evidence>
<evidence type="ECO:0000256" key="5">
    <source>
        <dbReference type="PROSITE-ProRule" id="PRU10141"/>
    </source>
</evidence>
<dbReference type="RefSeq" id="WP_067314476.1">
    <property type="nucleotide sequence ID" value="NZ_CP016279.1"/>
</dbReference>
<feature type="transmembrane region" description="Helical" evidence="6">
    <location>
        <begin position="293"/>
        <end position="314"/>
    </location>
</feature>
<proteinExistence type="predicted"/>
<evidence type="ECO:0000313" key="10">
    <source>
        <dbReference type="Proteomes" id="UP000092659"/>
    </source>
</evidence>
<evidence type="ECO:0000256" key="4">
    <source>
        <dbReference type="ARBA" id="ARBA00022840"/>
    </source>
</evidence>
<dbReference type="PROSITE" id="PS00107">
    <property type="entry name" value="PROTEIN_KINASE_ATP"/>
    <property type="match status" value="1"/>
</dbReference>
<dbReference type="InterPro" id="IPR011009">
    <property type="entry name" value="Kinase-like_dom_sf"/>
</dbReference>
<dbReference type="InterPro" id="IPR017441">
    <property type="entry name" value="Protein_kinase_ATP_BS"/>
</dbReference>
<dbReference type="SMART" id="SM00564">
    <property type="entry name" value="PQQ"/>
    <property type="match status" value="3"/>
</dbReference>
<keyword evidence="1" id="KW-0808">Transferase</keyword>
<dbReference type="SUPFAM" id="SSF50998">
    <property type="entry name" value="Quinoprotein alcohol dehydrogenase-like"/>
    <property type="match status" value="1"/>
</dbReference>
<evidence type="ECO:0000313" key="8">
    <source>
        <dbReference type="EMBL" id="ANP55042.1"/>
    </source>
</evidence>
<dbReference type="InterPro" id="IPR008271">
    <property type="entry name" value="Ser/Thr_kinase_AS"/>
</dbReference>
<dbReference type="Gene3D" id="2.130.10.10">
    <property type="entry name" value="YVTN repeat-like/Quinoprotein amine dehydrogenase"/>
    <property type="match status" value="1"/>
</dbReference>
<dbReference type="PROSITE" id="PS50011">
    <property type="entry name" value="PROTEIN_KINASE_DOM"/>
    <property type="match status" value="1"/>
</dbReference>
<evidence type="ECO:0000256" key="1">
    <source>
        <dbReference type="ARBA" id="ARBA00022679"/>
    </source>
</evidence>
<feature type="domain" description="Protein kinase" evidence="7">
    <location>
        <begin position="14"/>
        <end position="267"/>
    </location>
</feature>
<evidence type="ECO:0000313" key="9">
    <source>
        <dbReference type="EMBL" id="MBP2050542.1"/>
    </source>
</evidence>
<evidence type="ECO:0000256" key="3">
    <source>
        <dbReference type="ARBA" id="ARBA00022777"/>
    </source>
</evidence>
<sequence>MALRDSDPAEVGGYRIEDRLGSGGMGVVYLARSASGRRLALKVVHGQYADDDEFRTRFSREVDAARQVSGAFTAPVVDADADAPRPWMATLYIPGEDLGTHVRRHGPLPADRLRELAAGLAEALRDIHRAGVVHRDLKPANVMLAGDGPRVIDFGISRAVGFAPADALTQTGRVMGTPPFMSPEQFTSPHEVGPATDVFSLGAIVVYAATRRGPFDSASPWETATQVVEGTPDLDAVPDELLPFVRLCLEKHPKSRPTPDELLHLLREGRLPEPAPEPEPAAPAPARPRRRRWWLVACAALTALAAVAATAVAVTRDDHGPRYALPAGWHPWHRQAKDPYRGDEAAPSPSDSFTRCAATGTSLVCAGDGVMAARFALSDGSQTWRKPIDPKPTASAATGGGRVFGTGPGGVVYVYGADDEDVPNRNDTTVTHFSVRAVRANTGALLWARTTGSSAMTASGTNGGVFTDSSGLDSGMGATDGDGYAVPVRRGVISVFGDQDQWYALLGAAHGEVLWKRAVPRGHDDDCTLREAGGRPYLRCAAYAKDGAATHTRISALDPSSGEIRWTATVRGSQNLLGQARGHLVLTDDETENTKRTLTLVDLSSHIVTSVRLARSERDATGYVARDTVYFTHYSGSLHCVDPFTGRLRWESDSTVEQPGPPLATTDRVHVASPTGRLAALDTRTGKVMGTAPGRDDGGTSDSADAVHAPLVLVGDALYVPYGIRSVYTVNVKDL</sequence>
<keyword evidence="4 5" id="KW-0067">ATP-binding</keyword>
<dbReference type="OrthoDB" id="4300728at2"/>
<dbReference type="KEGG" id="sgs:AVL59_40555"/>
<dbReference type="InterPro" id="IPR002372">
    <property type="entry name" value="PQQ_rpt_dom"/>
</dbReference>
<dbReference type="STRING" id="68214.AVL59_40555"/>
<dbReference type="GO" id="GO:0004674">
    <property type="term" value="F:protein serine/threonine kinase activity"/>
    <property type="evidence" value="ECO:0007669"/>
    <property type="project" value="UniProtKB-KW"/>
</dbReference>
<dbReference type="Gene3D" id="2.40.10.480">
    <property type="match status" value="1"/>
</dbReference>
<dbReference type="Gene3D" id="3.30.200.20">
    <property type="entry name" value="Phosphorylase Kinase, domain 1"/>
    <property type="match status" value="1"/>
</dbReference>
<dbReference type="PANTHER" id="PTHR43289">
    <property type="entry name" value="MITOGEN-ACTIVATED PROTEIN KINASE KINASE KINASE 20-RELATED"/>
    <property type="match status" value="1"/>
</dbReference>
<dbReference type="SUPFAM" id="SSF56112">
    <property type="entry name" value="Protein kinase-like (PK-like)"/>
    <property type="match status" value="1"/>
</dbReference>
<dbReference type="EMBL" id="JAGGLP010000006">
    <property type="protein sequence ID" value="MBP2050542.1"/>
    <property type="molecule type" value="Genomic_DNA"/>
</dbReference>
<evidence type="ECO:0000256" key="6">
    <source>
        <dbReference type="SAM" id="Phobius"/>
    </source>
</evidence>
<keyword evidence="8" id="KW-0723">Serine/threonine-protein kinase</keyword>
<keyword evidence="6" id="KW-0472">Membrane</keyword>
<protein>
    <submittedName>
        <fullName evidence="9">Outer membrane protein assembly factor BamB</fullName>
    </submittedName>
    <submittedName>
        <fullName evidence="8">Serine/threonine protein kinase</fullName>
    </submittedName>
</protein>
<dbReference type="PROSITE" id="PS00108">
    <property type="entry name" value="PROTEIN_KINASE_ST"/>
    <property type="match status" value="1"/>
</dbReference>
<dbReference type="Proteomes" id="UP001519309">
    <property type="component" value="Unassembled WGS sequence"/>
</dbReference>
<feature type="binding site" evidence="5">
    <location>
        <position position="42"/>
    </location>
    <ligand>
        <name>ATP</name>
        <dbReference type="ChEBI" id="CHEBI:30616"/>
    </ligand>
</feature>
<keyword evidence="6" id="KW-1133">Transmembrane helix</keyword>